<evidence type="ECO:0000313" key="4">
    <source>
        <dbReference type="EMBL" id="MCL1631687.1"/>
    </source>
</evidence>
<dbReference type="RefSeq" id="WP_249100163.1">
    <property type="nucleotide sequence ID" value="NZ_JAMAST010000005.1"/>
</dbReference>
<evidence type="ECO:0000313" key="5">
    <source>
        <dbReference type="Proteomes" id="UP001203004"/>
    </source>
</evidence>
<evidence type="ECO:0000256" key="2">
    <source>
        <dbReference type="ARBA" id="ARBA00022801"/>
    </source>
</evidence>
<dbReference type="SUPFAM" id="SSF53474">
    <property type="entry name" value="alpha/beta-Hydrolases"/>
    <property type="match status" value="1"/>
</dbReference>
<dbReference type="EMBL" id="JAMAST010000005">
    <property type="protein sequence ID" value="MCL1631687.1"/>
    <property type="molecule type" value="Genomic_DNA"/>
</dbReference>
<name>A0ABT0MA00_9BACL</name>
<comment type="caution">
    <text evidence="4">The sequence shown here is derived from an EMBL/GenBank/DDBJ whole genome shotgun (WGS) entry which is preliminary data.</text>
</comment>
<reference evidence="4 5" key="1">
    <citation type="submission" date="2022-05" db="EMBL/GenBank/DDBJ databases">
        <title>Sporolactobacillus sp nov CPB3-1, isolated from tree bark (Mangifera indica L.).</title>
        <authorList>
            <person name="Phuengjayaem S."/>
            <person name="Tanasupawat S."/>
        </authorList>
    </citation>
    <scope>NUCLEOTIDE SEQUENCE [LARGE SCALE GENOMIC DNA]</scope>
    <source>
        <strain evidence="4 5">CPB3-1</strain>
    </source>
</reference>
<organism evidence="4 5">
    <name type="scientific">Sporolactobacillus mangiferae</name>
    <dbReference type="NCBI Taxonomy" id="2940498"/>
    <lineage>
        <taxon>Bacteria</taxon>
        <taxon>Bacillati</taxon>
        <taxon>Bacillota</taxon>
        <taxon>Bacilli</taxon>
        <taxon>Bacillales</taxon>
        <taxon>Sporolactobacillaceae</taxon>
        <taxon>Sporolactobacillus</taxon>
    </lineage>
</organism>
<feature type="domain" description="Phospholipase/carboxylesterase/thioesterase" evidence="3">
    <location>
        <begin position="14"/>
        <end position="208"/>
    </location>
</feature>
<dbReference type="Gene3D" id="3.40.50.1820">
    <property type="entry name" value="alpha/beta hydrolase"/>
    <property type="match status" value="1"/>
</dbReference>
<proteinExistence type="inferred from homology"/>
<gene>
    <name evidence="4" type="ORF">M3N64_06960</name>
</gene>
<dbReference type="Proteomes" id="UP001203004">
    <property type="component" value="Unassembled WGS sequence"/>
</dbReference>
<dbReference type="PANTHER" id="PTHR10655:SF17">
    <property type="entry name" value="LYSOPHOSPHOLIPASE-LIKE PROTEIN 1"/>
    <property type="match status" value="1"/>
</dbReference>
<dbReference type="InterPro" id="IPR050565">
    <property type="entry name" value="LYPA1-2/EST-like"/>
</dbReference>
<dbReference type="PANTHER" id="PTHR10655">
    <property type="entry name" value="LYSOPHOSPHOLIPASE-RELATED"/>
    <property type="match status" value="1"/>
</dbReference>
<accession>A0ABT0MA00</accession>
<evidence type="ECO:0000259" key="3">
    <source>
        <dbReference type="Pfam" id="PF02230"/>
    </source>
</evidence>
<evidence type="ECO:0000256" key="1">
    <source>
        <dbReference type="ARBA" id="ARBA00006499"/>
    </source>
</evidence>
<dbReference type="InterPro" id="IPR029058">
    <property type="entry name" value="AB_hydrolase_fold"/>
</dbReference>
<dbReference type="Pfam" id="PF02230">
    <property type="entry name" value="Abhydrolase_2"/>
    <property type="match status" value="1"/>
</dbReference>
<dbReference type="InterPro" id="IPR003140">
    <property type="entry name" value="PLipase/COase/thioEstase"/>
</dbReference>
<protein>
    <submittedName>
        <fullName evidence="4">Phospholipase</fullName>
    </submittedName>
</protein>
<sequence length="212" mass="24023">MTYLYKISKPASVNAQTAILFTLHGVGSNYHDLSDIPGTTDKHFVQIDVQGNLPYFSGFTYYIPDFSEQSEEQVINHTLRDLDAFFDKVIQKEKLSDKQPRYFLGFSQGAILSLSYSLLYPEKSCGAVILSGRLPDYVAATAKMEGDETHAAFFIGHGQFDPLFSTQISRATRQFLEQHHFEVAYKEYSVAHGVSQDEVADIRNWLNQQFEA</sequence>
<keyword evidence="5" id="KW-1185">Reference proteome</keyword>
<keyword evidence="2" id="KW-0378">Hydrolase</keyword>
<comment type="similarity">
    <text evidence="1">Belongs to the AB hydrolase superfamily. AB hydrolase 2 family.</text>
</comment>